<dbReference type="InterPro" id="IPR029056">
    <property type="entry name" value="Ribokinase-like"/>
</dbReference>
<dbReference type="Pfam" id="PF00294">
    <property type="entry name" value="PfkB"/>
    <property type="match status" value="1"/>
</dbReference>
<dbReference type="InterPro" id="IPR011611">
    <property type="entry name" value="PfkB_dom"/>
</dbReference>
<keyword evidence="3" id="KW-1185">Reference proteome</keyword>
<gene>
    <name evidence="2" type="ORF">QEH59_12465</name>
</gene>
<dbReference type="Gene3D" id="3.40.50.450">
    <property type="match status" value="1"/>
</dbReference>
<dbReference type="SUPFAM" id="SSF52309">
    <property type="entry name" value="N-(deoxy)ribosyltransferase-like"/>
    <property type="match status" value="1"/>
</dbReference>
<proteinExistence type="predicted"/>
<dbReference type="PANTHER" id="PTHR15364">
    <property type="entry name" value="2'-DEOXYNUCLEOSIDE 5'-PHOSPHATE N-HYDROLASE 1"/>
    <property type="match status" value="1"/>
</dbReference>
<dbReference type="Gene3D" id="3.40.1190.20">
    <property type="match status" value="1"/>
</dbReference>
<evidence type="ECO:0000259" key="1">
    <source>
        <dbReference type="Pfam" id="PF00294"/>
    </source>
</evidence>
<dbReference type="Proteomes" id="UP001243717">
    <property type="component" value="Unassembled WGS sequence"/>
</dbReference>
<dbReference type="PANTHER" id="PTHR15364:SF0">
    <property type="entry name" value="2'-DEOXYNUCLEOSIDE 5'-PHOSPHATE N-HYDROLASE 1"/>
    <property type="match status" value="1"/>
</dbReference>
<name>A0ABU1AKQ0_9BACT</name>
<dbReference type="InterPro" id="IPR051239">
    <property type="entry name" value="2'-dNMP_N-hydrolase"/>
</dbReference>
<evidence type="ECO:0000313" key="3">
    <source>
        <dbReference type="Proteomes" id="UP001243717"/>
    </source>
</evidence>
<dbReference type="RefSeq" id="WP_308985700.1">
    <property type="nucleotide sequence ID" value="NZ_JARXIC010000021.1"/>
</dbReference>
<reference evidence="2 3" key="1">
    <citation type="submission" date="2023-04" db="EMBL/GenBank/DDBJ databases">
        <title>A novel bacteria isolated from coastal sediment.</title>
        <authorList>
            <person name="Liu X.-J."/>
            <person name="Du Z.-J."/>
        </authorList>
    </citation>
    <scope>NUCLEOTIDE SEQUENCE [LARGE SCALE GENOMIC DNA]</scope>
    <source>
        <strain evidence="2 3">SDUM461004</strain>
    </source>
</reference>
<dbReference type="EMBL" id="JARXIC010000021">
    <property type="protein sequence ID" value="MDQ8195244.1"/>
    <property type="molecule type" value="Genomic_DNA"/>
</dbReference>
<keyword evidence="2" id="KW-0808">Transferase</keyword>
<sequence>MIHIVGSIYKEYCVRPAWNEVYGSGGRAASALAAMGSSVTLHSVASADDIRQISARAKVEKFQVKAEPIGESAGFKYMHPLSTPLISSAIGPFPELSIREDKVLSYGFLEIDPIIHAKWAVYDPQNVETASPFGANGSTAEHLALVLNQSELRILADSNSGDVHEMIQQVAKSSCAEVVVLKRGAAGFIAYEDGEFTYGHAFKTKKVWKIGSGDVFAAHFAYWWMDQGIRANDAAQKASQAAAYYCATKAVPTPGSLESFPLEPIEYEPKERKPMIYLAGPFFNLAQVWLVNEMRSLLQEAGLEVFSPLHDVGVGSAEKVVQKDIDGIHRCDLMIAITDGCDPGTLYEIGYARSLSKPVVVYAESVGPEDLKMMKGSGCEVISDFSAAIYQSVWTAWTPPE</sequence>
<dbReference type="Pfam" id="PF05014">
    <property type="entry name" value="Nuc_deoxyrib_tr"/>
    <property type="match status" value="1"/>
</dbReference>
<keyword evidence="2" id="KW-0418">Kinase</keyword>
<feature type="domain" description="Carbohydrate kinase PfkB" evidence="1">
    <location>
        <begin position="145"/>
        <end position="247"/>
    </location>
</feature>
<evidence type="ECO:0000313" key="2">
    <source>
        <dbReference type="EMBL" id="MDQ8195244.1"/>
    </source>
</evidence>
<dbReference type="GO" id="GO:0016301">
    <property type="term" value="F:kinase activity"/>
    <property type="evidence" value="ECO:0007669"/>
    <property type="project" value="UniProtKB-KW"/>
</dbReference>
<comment type="caution">
    <text evidence="2">The sequence shown here is derived from an EMBL/GenBank/DDBJ whole genome shotgun (WGS) entry which is preliminary data.</text>
</comment>
<protein>
    <submittedName>
        <fullName evidence="2">PfkB family carbohydrate kinase</fullName>
    </submittedName>
</protein>
<organism evidence="2 3">
    <name type="scientific">Thalassobacterium sedimentorum</name>
    <dbReference type="NCBI Taxonomy" id="3041258"/>
    <lineage>
        <taxon>Bacteria</taxon>
        <taxon>Pseudomonadati</taxon>
        <taxon>Verrucomicrobiota</taxon>
        <taxon>Opitutia</taxon>
        <taxon>Puniceicoccales</taxon>
        <taxon>Coraliomargaritaceae</taxon>
        <taxon>Thalassobacterium</taxon>
    </lineage>
</organism>
<accession>A0ABU1AKQ0</accession>
<dbReference type="InterPro" id="IPR007710">
    <property type="entry name" value="Nucleoside_deoxyribTrfase"/>
</dbReference>
<dbReference type="SUPFAM" id="SSF53613">
    <property type="entry name" value="Ribokinase-like"/>
    <property type="match status" value="1"/>
</dbReference>